<accession>A0A2K0U0M6</accession>
<keyword evidence="1" id="KW-0732">Signal</keyword>
<reference evidence="2 3" key="1">
    <citation type="submission" date="2017-02" db="EMBL/GenBank/DDBJ databases">
        <title>Genomes of Trichoderma spp. with biocontrol activity.</title>
        <authorList>
            <person name="Gardiner D."/>
            <person name="Kazan K."/>
            <person name="Vos C."/>
            <person name="Harvey P."/>
        </authorList>
    </citation>
    <scope>NUCLEOTIDE SEQUENCE [LARGE SCALE GENOMIC DNA]</scope>
    <source>
        <strain evidence="2 3">Tr1</strain>
    </source>
</reference>
<dbReference type="OrthoDB" id="3641074at2759"/>
<proteinExistence type="predicted"/>
<organism evidence="2 3">
    <name type="scientific">Trichoderma harzianum</name>
    <name type="common">Hypocrea lixii</name>
    <dbReference type="NCBI Taxonomy" id="5544"/>
    <lineage>
        <taxon>Eukaryota</taxon>
        <taxon>Fungi</taxon>
        <taxon>Dikarya</taxon>
        <taxon>Ascomycota</taxon>
        <taxon>Pezizomycotina</taxon>
        <taxon>Sordariomycetes</taxon>
        <taxon>Hypocreomycetidae</taxon>
        <taxon>Hypocreales</taxon>
        <taxon>Hypocreaceae</taxon>
        <taxon>Trichoderma</taxon>
    </lineage>
</organism>
<feature type="chain" id="PRO_5014342721" description="Clock-controlled pheromone ccg-4" evidence="1">
    <location>
        <begin position="17"/>
        <end position="274"/>
    </location>
</feature>
<dbReference type="Proteomes" id="UP000236290">
    <property type="component" value="Unassembled WGS sequence"/>
</dbReference>
<comment type="caution">
    <text evidence="2">The sequence shown here is derived from an EMBL/GenBank/DDBJ whole genome shotgun (WGS) entry which is preliminary data.</text>
</comment>
<evidence type="ECO:0008006" key="4">
    <source>
        <dbReference type="Google" id="ProtNLM"/>
    </source>
</evidence>
<dbReference type="EMBL" id="MTYI01000125">
    <property type="protein sequence ID" value="PNP51338.1"/>
    <property type="molecule type" value="Genomic_DNA"/>
</dbReference>
<dbReference type="AlphaFoldDB" id="A0A2K0U0M6"/>
<evidence type="ECO:0000256" key="1">
    <source>
        <dbReference type="SAM" id="SignalP"/>
    </source>
</evidence>
<feature type="signal peptide" evidence="1">
    <location>
        <begin position="1"/>
        <end position="16"/>
    </location>
</feature>
<evidence type="ECO:0000313" key="3">
    <source>
        <dbReference type="Proteomes" id="UP000236290"/>
    </source>
</evidence>
<sequence length="274" mass="31404">MKFLATVGVLATAAVAAPSPEANPEPWCYRIGEPCWKIKRSAEAFVSTIQSVGGLESRDEHQGIPNDIALSAIQGLDQLSTLILYASEDPTAFLENGTETAPAKREVEVKMDRRWCYRIGMPCWIPKRSDAEIQEEKREVEVQEEKRWCYRIGMPCWIPKRGDAEVKEEKREVEVQEEKRWCYRIGMPCWIPKRSDEVSEEKRACFQNGGDCWKAKRVAEAVLAATLEGDEKRDVEEETPEKKWCYRIGQPCWKAKRDVELIQDVARGAIEGMY</sequence>
<protein>
    <recommendedName>
        <fullName evidence="4">Clock-controlled pheromone ccg-4</fullName>
    </recommendedName>
</protein>
<gene>
    <name evidence="2" type="ORF">THARTR1_07988</name>
</gene>
<evidence type="ECO:0000313" key="2">
    <source>
        <dbReference type="EMBL" id="PNP51338.1"/>
    </source>
</evidence>
<name>A0A2K0U0M6_TRIHA</name>